<gene>
    <name evidence="2" type="ORF">E2C01_078946</name>
</gene>
<evidence type="ECO:0000313" key="3">
    <source>
        <dbReference type="Proteomes" id="UP000324222"/>
    </source>
</evidence>
<feature type="transmembrane region" description="Helical" evidence="1">
    <location>
        <begin position="71"/>
        <end position="89"/>
    </location>
</feature>
<dbReference type="AlphaFoldDB" id="A0A5B7IRK2"/>
<keyword evidence="1" id="KW-0812">Transmembrane</keyword>
<dbReference type="EMBL" id="VSRR010064795">
    <property type="protein sequence ID" value="MPC84217.1"/>
    <property type="molecule type" value="Genomic_DNA"/>
</dbReference>
<keyword evidence="1" id="KW-0472">Membrane</keyword>
<dbReference type="Proteomes" id="UP000324222">
    <property type="component" value="Unassembled WGS sequence"/>
</dbReference>
<protein>
    <submittedName>
        <fullName evidence="2">Uncharacterized protein</fullName>
    </submittedName>
</protein>
<keyword evidence="1" id="KW-1133">Transmembrane helix</keyword>
<accession>A0A5B7IRK2</accession>
<evidence type="ECO:0000313" key="2">
    <source>
        <dbReference type="EMBL" id="MPC84217.1"/>
    </source>
</evidence>
<evidence type="ECO:0000256" key="1">
    <source>
        <dbReference type="SAM" id="Phobius"/>
    </source>
</evidence>
<reference evidence="2 3" key="1">
    <citation type="submission" date="2019-05" db="EMBL/GenBank/DDBJ databases">
        <title>Another draft genome of Portunus trituberculatus and its Hox gene families provides insights of decapod evolution.</title>
        <authorList>
            <person name="Jeong J.-H."/>
            <person name="Song I."/>
            <person name="Kim S."/>
            <person name="Choi T."/>
            <person name="Kim D."/>
            <person name="Ryu S."/>
            <person name="Kim W."/>
        </authorList>
    </citation>
    <scope>NUCLEOTIDE SEQUENCE [LARGE SCALE GENOMIC DNA]</scope>
    <source>
        <tissue evidence="2">Muscle</tissue>
    </source>
</reference>
<name>A0A5B7IRK2_PORTR</name>
<sequence length="90" mass="9854">MGNLEEEGGRVGRREVVRGHITICDPSSGGLWQHSGELPHDNNETVALRLASKFINEAVLCLQEGILTNPVSMAGCIVALVMMFWYLLCV</sequence>
<proteinExistence type="predicted"/>
<comment type="caution">
    <text evidence="2">The sequence shown here is derived from an EMBL/GenBank/DDBJ whole genome shotgun (WGS) entry which is preliminary data.</text>
</comment>
<organism evidence="2 3">
    <name type="scientific">Portunus trituberculatus</name>
    <name type="common">Swimming crab</name>
    <name type="synonym">Neptunus trituberculatus</name>
    <dbReference type="NCBI Taxonomy" id="210409"/>
    <lineage>
        <taxon>Eukaryota</taxon>
        <taxon>Metazoa</taxon>
        <taxon>Ecdysozoa</taxon>
        <taxon>Arthropoda</taxon>
        <taxon>Crustacea</taxon>
        <taxon>Multicrustacea</taxon>
        <taxon>Malacostraca</taxon>
        <taxon>Eumalacostraca</taxon>
        <taxon>Eucarida</taxon>
        <taxon>Decapoda</taxon>
        <taxon>Pleocyemata</taxon>
        <taxon>Brachyura</taxon>
        <taxon>Eubrachyura</taxon>
        <taxon>Portunoidea</taxon>
        <taxon>Portunidae</taxon>
        <taxon>Portuninae</taxon>
        <taxon>Portunus</taxon>
    </lineage>
</organism>
<keyword evidence="3" id="KW-1185">Reference proteome</keyword>